<evidence type="ECO:0000313" key="4">
    <source>
        <dbReference type="Proteomes" id="UP001139409"/>
    </source>
</evidence>
<dbReference type="EMBL" id="JAIXNE010000003">
    <property type="protein sequence ID" value="MCA6075827.1"/>
    <property type="molecule type" value="Genomic_DNA"/>
</dbReference>
<gene>
    <name evidence="1" type="ORF">LDX50_07200</name>
    <name evidence="2" type="ORF">LDX50_13170</name>
    <name evidence="3" type="ORF">LDX50_18890</name>
</gene>
<evidence type="ECO:0000313" key="3">
    <source>
        <dbReference type="EMBL" id="MCA6076955.1"/>
    </source>
</evidence>
<keyword evidence="4" id="KW-1185">Reference proteome</keyword>
<dbReference type="Proteomes" id="UP001139409">
    <property type="component" value="Unassembled WGS sequence"/>
</dbReference>
<accession>A0A9X1KYD1</accession>
<evidence type="ECO:0000313" key="1">
    <source>
        <dbReference type="EMBL" id="MCA6074650.1"/>
    </source>
</evidence>
<reference evidence="3" key="1">
    <citation type="submission" date="2021-09" db="EMBL/GenBank/DDBJ databases">
        <title>Fulvivirga sp. isolated from coastal sediment.</title>
        <authorList>
            <person name="Yu H."/>
        </authorList>
    </citation>
    <scope>NUCLEOTIDE SEQUENCE</scope>
    <source>
        <strain evidence="3">1062</strain>
    </source>
</reference>
<organism evidence="3 4">
    <name type="scientific">Fulvivirga sedimenti</name>
    <dbReference type="NCBI Taxonomy" id="2879465"/>
    <lineage>
        <taxon>Bacteria</taxon>
        <taxon>Pseudomonadati</taxon>
        <taxon>Bacteroidota</taxon>
        <taxon>Cytophagia</taxon>
        <taxon>Cytophagales</taxon>
        <taxon>Fulvivirgaceae</taxon>
        <taxon>Fulvivirga</taxon>
    </lineage>
</organism>
<evidence type="ECO:0000313" key="2">
    <source>
        <dbReference type="EMBL" id="MCA6075827.1"/>
    </source>
</evidence>
<dbReference type="EMBL" id="JAIXNE010000004">
    <property type="protein sequence ID" value="MCA6076955.1"/>
    <property type="molecule type" value="Genomic_DNA"/>
</dbReference>
<dbReference type="RefSeq" id="WP_225697763.1">
    <property type="nucleotide sequence ID" value="NZ_JAIXNE010000002.1"/>
</dbReference>
<sequence>MSKRFFQNNYIAGDVVYAKTDPGRKLVIRRYIDQVYYCNVEDNREGRELVYFERELVEDRKLAAENKKARMATK</sequence>
<proteinExistence type="predicted"/>
<dbReference type="EMBL" id="JAIXNE010000002">
    <property type="protein sequence ID" value="MCA6074650.1"/>
    <property type="molecule type" value="Genomic_DNA"/>
</dbReference>
<dbReference type="AlphaFoldDB" id="A0A9X1KYD1"/>
<comment type="caution">
    <text evidence="3">The sequence shown here is derived from an EMBL/GenBank/DDBJ whole genome shotgun (WGS) entry which is preliminary data.</text>
</comment>
<name>A0A9X1KYD1_9BACT</name>
<protein>
    <submittedName>
        <fullName evidence="3">Uncharacterized protein</fullName>
    </submittedName>
</protein>